<dbReference type="GO" id="GO:0004479">
    <property type="term" value="F:methionyl-tRNA formyltransferase activity"/>
    <property type="evidence" value="ECO:0007669"/>
    <property type="project" value="UniProtKB-EC"/>
</dbReference>
<dbReference type="AlphaFoldDB" id="A0A8C4Q438"/>
<dbReference type="CDD" id="cd08646">
    <property type="entry name" value="FMT_core_Met-tRNA-FMT_N"/>
    <property type="match status" value="1"/>
</dbReference>
<dbReference type="PANTHER" id="PTHR11138">
    <property type="entry name" value="METHIONYL-TRNA FORMYLTRANSFERASE"/>
    <property type="match status" value="1"/>
</dbReference>
<evidence type="ECO:0000259" key="5">
    <source>
        <dbReference type="Pfam" id="PF00551"/>
    </source>
</evidence>
<dbReference type="Pfam" id="PF02911">
    <property type="entry name" value="Formyl_trans_C"/>
    <property type="match status" value="1"/>
</dbReference>
<sequence length="283" mass="31719">MPPTHHSFHVGVVVSFGRLLPESLTAAFPYGIVNVHPSLLPRWRGPAPITHTVLSGDKETGICIMHIRPHKYDVGPILLRQRVPVHHRCTTRELATSLAHLGADLLVRALRDLPENVQCSIPQDKEGGTHAPKPSMTLAWVRWSQHTCEQVDRLHRALHERMPLRTLWKGQTLKILDLEPPVNIPLGQDVNHSAPGSLYYDKATRILYVRCKDGWVGVRSLLFKKRLSAEDFYNGYLHVHFQRGRSLCASASSTKSSEMPCFVSPSDDVIAQLVKAKRGTRPG</sequence>
<dbReference type="Proteomes" id="UP000694388">
    <property type="component" value="Unplaced"/>
</dbReference>
<evidence type="ECO:0000259" key="6">
    <source>
        <dbReference type="Pfam" id="PF02911"/>
    </source>
</evidence>
<keyword evidence="8" id="KW-1185">Reference proteome</keyword>
<dbReference type="GeneTree" id="ENSGT00390000017828"/>
<evidence type="ECO:0000256" key="4">
    <source>
        <dbReference type="ARBA" id="ARBA00022917"/>
    </source>
</evidence>
<evidence type="ECO:0000313" key="8">
    <source>
        <dbReference type="Proteomes" id="UP000694388"/>
    </source>
</evidence>
<reference evidence="7" key="1">
    <citation type="submission" date="2025-08" db="UniProtKB">
        <authorList>
            <consortium name="Ensembl"/>
        </authorList>
    </citation>
    <scope>IDENTIFICATION</scope>
</reference>
<dbReference type="EC" id="2.1.2.9" evidence="2"/>
<feature type="domain" description="Formyl transferase C-terminal" evidence="6">
    <location>
        <begin position="139"/>
        <end position="236"/>
    </location>
</feature>
<dbReference type="Pfam" id="PF00551">
    <property type="entry name" value="Formyl_trans_N"/>
    <property type="match status" value="1"/>
</dbReference>
<dbReference type="Gene3D" id="3.40.50.12230">
    <property type="match status" value="1"/>
</dbReference>
<keyword evidence="4" id="KW-0648">Protein biosynthesis</keyword>
<organism evidence="7 8">
    <name type="scientific">Eptatretus burgeri</name>
    <name type="common">Inshore hagfish</name>
    <dbReference type="NCBI Taxonomy" id="7764"/>
    <lineage>
        <taxon>Eukaryota</taxon>
        <taxon>Metazoa</taxon>
        <taxon>Chordata</taxon>
        <taxon>Craniata</taxon>
        <taxon>Vertebrata</taxon>
        <taxon>Cyclostomata</taxon>
        <taxon>Myxini</taxon>
        <taxon>Myxiniformes</taxon>
        <taxon>Myxinidae</taxon>
        <taxon>Eptatretinae</taxon>
        <taxon>Eptatretus</taxon>
    </lineage>
</organism>
<accession>A0A8C4Q438</accession>
<feature type="domain" description="Formyl transferase N-terminal" evidence="5">
    <location>
        <begin position="10"/>
        <end position="110"/>
    </location>
</feature>
<dbReference type="SUPFAM" id="SSF53328">
    <property type="entry name" value="Formyltransferase"/>
    <property type="match status" value="1"/>
</dbReference>
<dbReference type="SUPFAM" id="SSF50486">
    <property type="entry name" value="FMT C-terminal domain-like"/>
    <property type="match status" value="1"/>
</dbReference>
<protein>
    <recommendedName>
        <fullName evidence="2">methionyl-tRNA formyltransferase</fullName>
        <ecNumber evidence="2">2.1.2.9</ecNumber>
    </recommendedName>
</protein>
<keyword evidence="3" id="KW-0808">Transferase</keyword>
<dbReference type="InterPro" id="IPR005793">
    <property type="entry name" value="Formyl_trans_C"/>
</dbReference>
<dbReference type="InterPro" id="IPR041711">
    <property type="entry name" value="Met-tRNA-FMT_N"/>
</dbReference>
<proteinExistence type="inferred from homology"/>
<dbReference type="InterPro" id="IPR011034">
    <property type="entry name" value="Formyl_transferase-like_C_sf"/>
</dbReference>
<dbReference type="OMA" id="RALHAAX"/>
<evidence type="ECO:0000313" key="7">
    <source>
        <dbReference type="Ensembl" id="ENSEBUP00000009679.1"/>
    </source>
</evidence>
<dbReference type="Ensembl" id="ENSEBUT00000010208.1">
    <property type="protein sequence ID" value="ENSEBUP00000009679.1"/>
    <property type="gene ID" value="ENSEBUG00000006219.1"/>
</dbReference>
<dbReference type="PANTHER" id="PTHR11138:SF5">
    <property type="entry name" value="METHIONYL-TRNA FORMYLTRANSFERASE, MITOCHONDRIAL"/>
    <property type="match status" value="1"/>
</dbReference>
<evidence type="ECO:0000256" key="2">
    <source>
        <dbReference type="ARBA" id="ARBA00012261"/>
    </source>
</evidence>
<comment type="similarity">
    <text evidence="1">Belongs to the Fmt family.</text>
</comment>
<evidence type="ECO:0000256" key="1">
    <source>
        <dbReference type="ARBA" id="ARBA00010699"/>
    </source>
</evidence>
<name>A0A8C4Q438_EPTBU</name>
<dbReference type="GO" id="GO:0005739">
    <property type="term" value="C:mitochondrion"/>
    <property type="evidence" value="ECO:0007669"/>
    <property type="project" value="TreeGrafter"/>
</dbReference>
<evidence type="ECO:0000256" key="3">
    <source>
        <dbReference type="ARBA" id="ARBA00022679"/>
    </source>
</evidence>
<reference evidence="7" key="2">
    <citation type="submission" date="2025-09" db="UniProtKB">
        <authorList>
            <consortium name="Ensembl"/>
        </authorList>
    </citation>
    <scope>IDENTIFICATION</scope>
</reference>
<dbReference type="InterPro" id="IPR036477">
    <property type="entry name" value="Formyl_transf_N_sf"/>
</dbReference>
<dbReference type="InterPro" id="IPR002376">
    <property type="entry name" value="Formyl_transf_N"/>
</dbReference>